<keyword evidence="1" id="KW-0732">Signal</keyword>
<evidence type="ECO:0000313" key="3">
    <source>
        <dbReference type="Proteomes" id="UP000308267"/>
    </source>
</evidence>
<evidence type="ECO:0000313" key="2">
    <source>
        <dbReference type="EMBL" id="TGZ67274.1"/>
    </source>
</evidence>
<dbReference type="Proteomes" id="UP000308267">
    <property type="component" value="Unassembled WGS sequence"/>
</dbReference>
<organism evidence="2 3">
    <name type="scientific">Opisthorchis felineus</name>
    <dbReference type="NCBI Taxonomy" id="147828"/>
    <lineage>
        <taxon>Eukaryota</taxon>
        <taxon>Metazoa</taxon>
        <taxon>Spiralia</taxon>
        <taxon>Lophotrochozoa</taxon>
        <taxon>Platyhelminthes</taxon>
        <taxon>Trematoda</taxon>
        <taxon>Digenea</taxon>
        <taxon>Opisthorchiida</taxon>
        <taxon>Opisthorchiata</taxon>
        <taxon>Opisthorchiidae</taxon>
        <taxon>Opisthorchis</taxon>
    </lineage>
</organism>
<dbReference type="EMBL" id="SJOL01006422">
    <property type="protein sequence ID" value="TGZ67274.1"/>
    <property type="molecule type" value="Genomic_DNA"/>
</dbReference>
<gene>
    <name evidence="2" type="ORF">CRM22_004878</name>
</gene>
<accession>A0A4V3SF61</accession>
<dbReference type="OrthoDB" id="10353516at2759"/>
<name>A0A4V3SF61_OPIFE</name>
<comment type="caution">
    <text evidence="2">The sequence shown here is derived from an EMBL/GenBank/DDBJ whole genome shotgun (WGS) entry which is preliminary data.</text>
</comment>
<keyword evidence="3" id="KW-1185">Reference proteome</keyword>
<proteinExistence type="predicted"/>
<feature type="chain" id="PRO_5020655453" evidence="1">
    <location>
        <begin position="19"/>
        <end position="73"/>
    </location>
</feature>
<feature type="signal peptide" evidence="1">
    <location>
        <begin position="1"/>
        <end position="18"/>
    </location>
</feature>
<protein>
    <submittedName>
        <fullName evidence="2">Uncharacterized protein</fullName>
    </submittedName>
</protein>
<sequence>MTVGRLVLLLILSLTIHSKEVRVVRINDLLADCEMPSQTEYFKSMAAWMTIPVAMTRQTQHDDSKHMRGDSSK</sequence>
<dbReference type="AlphaFoldDB" id="A0A4V3SF61"/>
<reference evidence="2 3" key="1">
    <citation type="journal article" date="2019" name="BMC Genomics">
        <title>New insights from Opisthorchis felineus genome: update on genomics of the epidemiologically important liver flukes.</title>
        <authorList>
            <person name="Ershov N.I."/>
            <person name="Mordvinov V.A."/>
            <person name="Prokhortchouk E.B."/>
            <person name="Pakharukova M.Y."/>
            <person name="Gunbin K.V."/>
            <person name="Ustyantsev K."/>
            <person name="Genaev M.A."/>
            <person name="Blinov A.G."/>
            <person name="Mazur A."/>
            <person name="Boulygina E."/>
            <person name="Tsygankova S."/>
            <person name="Khrameeva E."/>
            <person name="Chekanov N."/>
            <person name="Fan G."/>
            <person name="Xiao A."/>
            <person name="Zhang H."/>
            <person name="Xu X."/>
            <person name="Yang H."/>
            <person name="Solovyev V."/>
            <person name="Lee S.M."/>
            <person name="Liu X."/>
            <person name="Afonnikov D.A."/>
            <person name="Skryabin K.G."/>
        </authorList>
    </citation>
    <scope>NUCLEOTIDE SEQUENCE [LARGE SCALE GENOMIC DNA]</scope>
    <source>
        <strain evidence="2">AK-0245</strain>
        <tissue evidence="2">Whole organism</tissue>
    </source>
</reference>
<evidence type="ECO:0000256" key="1">
    <source>
        <dbReference type="SAM" id="SignalP"/>
    </source>
</evidence>